<comment type="caution">
    <text evidence="1">The sequence shown here is derived from an EMBL/GenBank/DDBJ whole genome shotgun (WGS) entry which is preliminary data.</text>
</comment>
<dbReference type="Gene3D" id="1.20.1260.10">
    <property type="match status" value="1"/>
</dbReference>
<dbReference type="InterPro" id="IPR012851">
    <property type="entry name" value="Spore_coat_CotF-like"/>
</dbReference>
<dbReference type="Pfam" id="PF07875">
    <property type="entry name" value="Coat_F"/>
    <property type="match status" value="1"/>
</dbReference>
<gene>
    <name evidence="1" type="ORF">ERS852473_01201</name>
</gene>
<dbReference type="CDD" id="cd00657">
    <property type="entry name" value="Ferritin_like"/>
    <property type="match status" value="1"/>
</dbReference>
<reference evidence="1 2" key="1">
    <citation type="submission" date="2015-09" db="EMBL/GenBank/DDBJ databases">
        <authorList>
            <consortium name="Pathogen Informatics"/>
            <person name="Wu L."/>
            <person name="Ma J."/>
        </authorList>
    </citation>
    <scope>NUCLEOTIDE SEQUENCE [LARGE SCALE GENOMIC DNA]</scope>
    <source>
        <strain evidence="1 2">2789STDY5834858</strain>
    </source>
</reference>
<dbReference type="Proteomes" id="UP000095488">
    <property type="component" value="Unassembled WGS sequence"/>
</dbReference>
<dbReference type="EMBL" id="CYZR01000003">
    <property type="protein sequence ID" value="CUN82655.1"/>
    <property type="molecule type" value="Genomic_DNA"/>
</dbReference>
<evidence type="ECO:0000313" key="2">
    <source>
        <dbReference type="Proteomes" id="UP000095488"/>
    </source>
</evidence>
<keyword evidence="1" id="KW-0167">Capsid protein</keyword>
<keyword evidence="1" id="KW-0946">Virion</keyword>
<organism evidence="1 2">
    <name type="scientific">Sarcina ventriculi</name>
    <name type="common">Clostridium ventriculi</name>
    <dbReference type="NCBI Taxonomy" id="1267"/>
    <lineage>
        <taxon>Bacteria</taxon>
        <taxon>Bacillati</taxon>
        <taxon>Bacillota</taxon>
        <taxon>Clostridia</taxon>
        <taxon>Eubacteriales</taxon>
        <taxon>Clostridiaceae</taxon>
        <taxon>Sarcina</taxon>
    </lineage>
</organism>
<keyword evidence="2" id="KW-1185">Reference proteome</keyword>
<dbReference type="InterPro" id="IPR012347">
    <property type="entry name" value="Ferritin-like"/>
</dbReference>
<name>A0ABP2AUZ2_SARVE</name>
<dbReference type="SUPFAM" id="SSF47240">
    <property type="entry name" value="Ferritin-like"/>
    <property type="match status" value="1"/>
</dbReference>
<sequence length="158" mass="18518">MLNLNDKERMLLQDEKAGEELCIEKYKKYSEEASDPELKNLFKELMSKEEDHLKTLNQMLTGTVPTLNTQQKQQNQQNSNTNVSSANVDNKNQINFKQDKIICQDSLAGEKYVSSTYNSTIFEMRDTNARQVLNHIQKEEQEHGEKIYNYMQSHNMYN</sequence>
<dbReference type="RefSeq" id="WP_055258594.1">
    <property type="nucleotide sequence ID" value="NZ_BCMV01000073.1"/>
</dbReference>
<proteinExistence type="predicted"/>
<dbReference type="InterPro" id="IPR009078">
    <property type="entry name" value="Ferritin-like_SF"/>
</dbReference>
<protein>
    <submittedName>
        <fullName evidence="1">Spore coat protein</fullName>
    </submittedName>
</protein>
<evidence type="ECO:0000313" key="1">
    <source>
        <dbReference type="EMBL" id="CUN82655.1"/>
    </source>
</evidence>
<accession>A0ABP2AUZ2</accession>